<dbReference type="NCBIfam" id="TIGR00594">
    <property type="entry name" value="polc"/>
    <property type="match status" value="1"/>
</dbReference>
<dbReference type="InterPro" id="IPR040982">
    <property type="entry name" value="DNA_pol3_finger"/>
</dbReference>
<dbReference type="GO" id="GO:0006260">
    <property type="term" value="P:DNA replication"/>
    <property type="evidence" value="ECO:0007669"/>
    <property type="project" value="UniProtKB-KW"/>
</dbReference>
<evidence type="ECO:0000256" key="8">
    <source>
        <dbReference type="ARBA" id="ARBA00049244"/>
    </source>
</evidence>
<dbReference type="EMBL" id="MEYS01000001">
    <property type="protein sequence ID" value="OGD34578.1"/>
    <property type="molecule type" value="Genomic_DNA"/>
</dbReference>
<dbReference type="Gene3D" id="3.20.20.140">
    <property type="entry name" value="Metal-dependent hydrolases"/>
    <property type="match status" value="1"/>
</dbReference>
<dbReference type="Proteomes" id="UP000176650">
    <property type="component" value="Unassembled WGS sequence"/>
</dbReference>
<feature type="domain" description="Polymerase/histidinol phosphatase N-terminal" evidence="9">
    <location>
        <begin position="4"/>
        <end position="71"/>
    </location>
</feature>
<dbReference type="PANTHER" id="PTHR32294">
    <property type="entry name" value="DNA POLYMERASE III SUBUNIT ALPHA"/>
    <property type="match status" value="1"/>
</dbReference>
<evidence type="ECO:0000256" key="1">
    <source>
        <dbReference type="ARBA" id="ARBA00004496"/>
    </source>
</evidence>
<dbReference type="InterPro" id="IPR004013">
    <property type="entry name" value="PHP_dom"/>
</dbReference>
<comment type="caution">
    <text evidence="10">The sequence shown here is derived from an EMBL/GenBank/DDBJ whole genome shotgun (WGS) entry which is preliminary data.</text>
</comment>
<evidence type="ECO:0000313" key="11">
    <source>
        <dbReference type="Proteomes" id="UP000176650"/>
    </source>
</evidence>
<organism evidence="10 11">
    <name type="scientific">Candidatus Azambacteria bacterium RIFCSPLOWO2_01_FULL_46_25</name>
    <dbReference type="NCBI Taxonomy" id="1797298"/>
    <lineage>
        <taxon>Bacteria</taxon>
        <taxon>Candidatus Azamiibacteriota</taxon>
    </lineage>
</organism>
<dbReference type="AlphaFoldDB" id="A0A1F5BVH1"/>
<dbReference type="Pfam" id="PF01336">
    <property type="entry name" value="tRNA_anti-codon"/>
    <property type="match status" value="1"/>
</dbReference>
<evidence type="ECO:0000259" key="9">
    <source>
        <dbReference type="SMART" id="SM00481"/>
    </source>
</evidence>
<evidence type="ECO:0000256" key="6">
    <source>
        <dbReference type="ARBA" id="ARBA00022705"/>
    </source>
</evidence>
<comment type="subcellular location">
    <subcellularLocation>
        <location evidence="1">Cytoplasm</location>
    </subcellularLocation>
</comment>
<dbReference type="STRING" id="1797298.A2988_03680"/>
<keyword evidence="5" id="KW-0548">Nucleotidyltransferase</keyword>
<reference evidence="10 11" key="1">
    <citation type="journal article" date="2016" name="Nat. Commun.">
        <title>Thousands of microbial genomes shed light on interconnected biogeochemical processes in an aquifer system.</title>
        <authorList>
            <person name="Anantharaman K."/>
            <person name="Brown C.T."/>
            <person name="Hug L.A."/>
            <person name="Sharon I."/>
            <person name="Castelle C.J."/>
            <person name="Probst A.J."/>
            <person name="Thomas B.C."/>
            <person name="Singh A."/>
            <person name="Wilkins M.J."/>
            <person name="Karaoz U."/>
            <person name="Brodie E.L."/>
            <person name="Williams K.H."/>
            <person name="Hubbard S.S."/>
            <person name="Banfield J.F."/>
        </authorList>
    </citation>
    <scope>NUCLEOTIDE SEQUENCE [LARGE SCALE GENOMIC DNA]</scope>
</reference>
<dbReference type="Gene3D" id="1.10.10.1600">
    <property type="entry name" value="Bacterial DNA polymerase III alpha subunit, thumb domain"/>
    <property type="match status" value="1"/>
</dbReference>
<protein>
    <recommendedName>
        <fullName evidence="3">DNA polymerase III subunit alpha</fullName>
        <ecNumber evidence="2">2.7.7.7</ecNumber>
    </recommendedName>
</protein>
<dbReference type="InterPro" id="IPR011708">
    <property type="entry name" value="DNA_pol3_alpha_NTPase_dom"/>
</dbReference>
<dbReference type="InterPro" id="IPR029460">
    <property type="entry name" value="DNAPol_HHH"/>
</dbReference>
<gene>
    <name evidence="10" type="ORF">A2988_03680</name>
</gene>
<keyword evidence="6" id="KW-0235">DNA replication</keyword>
<evidence type="ECO:0000256" key="4">
    <source>
        <dbReference type="ARBA" id="ARBA00022679"/>
    </source>
</evidence>
<dbReference type="InterPro" id="IPR016195">
    <property type="entry name" value="Pol/histidinol_Pase-like"/>
</dbReference>
<dbReference type="CDD" id="cd04485">
    <property type="entry name" value="DnaE_OBF"/>
    <property type="match status" value="1"/>
</dbReference>
<evidence type="ECO:0000256" key="3">
    <source>
        <dbReference type="ARBA" id="ARBA00019114"/>
    </source>
</evidence>
<dbReference type="InterPro" id="IPR012340">
    <property type="entry name" value="NA-bd_OB-fold"/>
</dbReference>
<keyword evidence="4" id="KW-0808">Transferase</keyword>
<dbReference type="NCBIfam" id="NF004226">
    <property type="entry name" value="PRK05673.1"/>
    <property type="match status" value="1"/>
</dbReference>
<dbReference type="GO" id="GO:0003887">
    <property type="term" value="F:DNA-directed DNA polymerase activity"/>
    <property type="evidence" value="ECO:0007669"/>
    <property type="project" value="UniProtKB-KW"/>
</dbReference>
<dbReference type="Pfam" id="PF02811">
    <property type="entry name" value="PHP"/>
    <property type="match status" value="1"/>
</dbReference>
<dbReference type="GO" id="GO:0008408">
    <property type="term" value="F:3'-5' exonuclease activity"/>
    <property type="evidence" value="ECO:0007669"/>
    <property type="project" value="InterPro"/>
</dbReference>
<evidence type="ECO:0000256" key="5">
    <source>
        <dbReference type="ARBA" id="ARBA00022695"/>
    </source>
</evidence>
<name>A0A1F5BVH1_9BACT</name>
<dbReference type="CDD" id="cd12113">
    <property type="entry name" value="PHP_PolIIIA_DnaE3"/>
    <property type="match status" value="1"/>
</dbReference>
<comment type="catalytic activity">
    <reaction evidence="8">
        <text>DNA(n) + a 2'-deoxyribonucleoside 5'-triphosphate = DNA(n+1) + diphosphate</text>
        <dbReference type="Rhea" id="RHEA:22508"/>
        <dbReference type="Rhea" id="RHEA-COMP:17339"/>
        <dbReference type="Rhea" id="RHEA-COMP:17340"/>
        <dbReference type="ChEBI" id="CHEBI:33019"/>
        <dbReference type="ChEBI" id="CHEBI:61560"/>
        <dbReference type="ChEBI" id="CHEBI:173112"/>
        <dbReference type="EC" id="2.7.7.7"/>
    </reaction>
</comment>
<dbReference type="SMART" id="SM00481">
    <property type="entry name" value="POLIIIAc"/>
    <property type="match status" value="1"/>
</dbReference>
<evidence type="ECO:0000256" key="2">
    <source>
        <dbReference type="ARBA" id="ARBA00012417"/>
    </source>
</evidence>
<dbReference type="GO" id="GO:0005737">
    <property type="term" value="C:cytoplasm"/>
    <property type="evidence" value="ECO:0007669"/>
    <property type="project" value="UniProtKB-SubCell"/>
</dbReference>
<dbReference type="InterPro" id="IPR041931">
    <property type="entry name" value="DNA_pol3_alpha_thumb_dom"/>
</dbReference>
<sequence length="1064" mass="118743">MKFVHLHTHSHYSLLDGLSKIGQLVEKTKALGMDALALTDHGSLYGAIEFYKTAKKQGVKPIIGSEVYVAARGMRDKQQGIDDKRFHLVLLAKDNKGYKNLVKLITQANLEGFYYKPRVDKAALRQYGEGLIALSGCLSGEIPRAIAGHNFELAEQLVQEYKDIFGPSNFYLEIAHHPAMKILDDVNAKLIEYGKKFDVPLVATCDAHYIEKEDAGAQDTLMAVQTGARLGESDRVSMRQDDFSLKSPEEMWETFPYPKEALENTVKIAERCNLEIELGKIKLPHFDVPEGETANSYLHTLCDERTGKRYDPITQDVSRRLDYELSVIEKMGFASYFLIVQDFVNWAKEHKIVVGPGRGSAAGSIVSYILGITNVDPIKYDLLFERFLNPERISMPDIDLDFADTGRDKVLEYVTNKYGKDHVAQIITFGTMAARAAVRDTGRALGMAYDFCDKIAKLIPFGSTLDQAMIDVQELKMLYDANRDAKTIIDTARKLEGVARHASTHACGVVFSRDRLDETVPLQYATRSQDDMGASSDSAQNGAKQIVTQYEMHAIEDLGLLKMDFLGLKNLSIIEQTLKLVKIKHGKEVNMDKIPLDDKKTLKLFQDARTTGVFQFESAGMKRYLKELKPTAFDDVVAMVALFRPGPMELIPEFIARKHGRNPITYVHPRMEGILKNTYGIMIYQEQVMEIAKELGGFTLPEADTLRKAIGKKIKSLLEEQKNKLIAGMVKNGVAEKTANEIWKLIEPFDRYGFNKSHAVAYALIGYQTAFLKAHFPAEFIASLMTSDFADVERVAFLVEEAKSLGINTDAPSINKSFATFTVVSDKEIRFGLTAVKNVGEAIVEAIIGARGDAPFASIEDFIKRTKHKDLNKKSMEALIKCGALDELGERNRILANLETLLSFARENIKNIASNQQGLFDGGAVKLDALRLSPTEPATQKQKLQWEKELLGLYVSGNPLSEYRAVLEKQATPISHISSNIIGKTVKVGGMLSGVKKIMTKKGQVMAFANLQDFKDKIEVVIFPDTLEKTKDVWQEDAVVLVSGKVDFRNDAYKLIVSTVKVLS</sequence>
<dbReference type="EC" id="2.7.7.7" evidence="2"/>
<proteinExistence type="predicted"/>
<dbReference type="Pfam" id="PF17657">
    <property type="entry name" value="DNA_pol3_finger"/>
    <property type="match status" value="1"/>
</dbReference>
<dbReference type="Gene3D" id="1.10.150.870">
    <property type="match status" value="1"/>
</dbReference>
<dbReference type="InterPro" id="IPR004805">
    <property type="entry name" value="DnaE2/DnaE/PolC"/>
</dbReference>
<dbReference type="Pfam" id="PF14579">
    <property type="entry name" value="HHH_6"/>
    <property type="match status" value="1"/>
</dbReference>
<dbReference type="InterPro" id="IPR004365">
    <property type="entry name" value="NA-bd_OB_tRNA"/>
</dbReference>
<dbReference type="NCBIfam" id="NF005298">
    <property type="entry name" value="PRK06826.1"/>
    <property type="match status" value="1"/>
</dbReference>
<keyword evidence="7" id="KW-0239">DNA-directed DNA polymerase</keyword>
<dbReference type="Gene3D" id="2.40.50.140">
    <property type="entry name" value="Nucleic acid-binding proteins"/>
    <property type="match status" value="1"/>
</dbReference>
<dbReference type="PANTHER" id="PTHR32294:SF0">
    <property type="entry name" value="DNA POLYMERASE III SUBUNIT ALPHA"/>
    <property type="match status" value="1"/>
</dbReference>
<evidence type="ECO:0000313" key="10">
    <source>
        <dbReference type="EMBL" id="OGD34578.1"/>
    </source>
</evidence>
<evidence type="ECO:0000256" key="7">
    <source>
        <dbReference type="ARBA" id="ARBA00022932"/>
    </source>
</evidence>
<dbReference type="SUPFAM" id="SSF89550">
    <property type="entry name" value="PHP domain-like"/>
    <property type="match status" value="1"/>
</dbReference>
<dbReference type="Pfam" id="PF07733">
    <property type="entry name" value="DNA_pol3_alpha"/>
    <property type="match status" value="1"/>
</dbReference>
<dbReference type="InterPro" id="IPR003141">
    <property type="entry name" value="Pol/His_phosphatase_N"/>
</dbReference>
<dbReference type="GO" id="GO:0003676">
    <property type="term" value="F:nucleic acid binding"/>
    <property type="evidence" value="ECO:0007669"/>
    <property type="project" value="InterPro"/>
</dbReference>
<accession>A0A1F5BVH1</accession>